<evidence type="ECO:0000313" key="1">
    <source>
        <dbReference type="EMBL" id="PRY19243.1"/>
    </source>
</evidence>
<dbReference type="Proteomes" id="UP000239209">
    <property type="component" value="Unassembled WGS sequence"/>
</dbReference>
<protein>
    <submittedName>
        <fullName evidence="1">Concanavalin A-like lectin/glucanase superfamily protein</fullName>
    </submittedName>
</protein>
<keyword evidence="2" id="KW-1185">Reference proteome</keyword>
<sequence length="252" mass="26579">MSHVKLRAPFRRWTIGATVVVTAVAATVAGSARLHAQAATSSFTEVVRYTFDEPLGTGFLDLAGGDHPLKPVSSKGGALTAISHGDGTALMFPPPCHEEPCPRIALRARNADALNPGRRPLRFGATVLLSADRTTKGENVVQKGYSAHGSQYKLQIDGRAGKPSCVMVDAGGTVHLARSGVSVADDTWHTVECRRKGSWLAIRVDGRRRGSTTIPAGLSVSNSIPLSVGGKGAYRDNDQFQGALDDVWVAIG</sequence>
<name>A0A2T0RDL0_9ACTN</name>
<dbReference type="EMBL" id="PVZG01000036">
    <property type="protein sequence ID" value="PRY19243.1"/>
    <property type="molecule type" value="Genomic_DNA"/>
</dbReference>
<proteinExistence type="predicted"/>
<dbReference type="OrthoDB" id="5506986at2"/>
<accession>A0A2T0RDL0</accession>
<dbReference type="Gene3D" id="2.60.120.200">
    <property type="match status" value="1"/>
</dbReference>
<dbReference type="Pfam" id="PF13385">
    <property type="entry name" value="Laminin_G_3"/>
    <property type="match status" value="1"/>
</dbReference>
<comment type="caution">
    <text evidence="1">The sequence shown here is derived from an EMBL/GenBank/DDBJ whole genome shotgun (WGS) entry which is preliminary data.</text>
</comment>
<dbReference type="CDD" id="cd00110">
    <property type="entry name" value="LamG"/>
    <property type="match status" value="1"/>
</dbReference>
<organism evidence="1 2">
    <name type="scientific">Pseudosporangium ferrugineum</name>
    <dbReference type="NCBI Taxonomy" id="439699"/>
    <lineage>
        <taxon>Bacteria</taxon>
        <taxon>Bacillati</taxon>
        <taxon>Actinomycetota</taxon>
        <taxon>Actinomycetes</taxon>
        <taxon>Micromonosporales</taxon>
        <taxon>Micromonosporaceae</taxon>
        <taxon>Pseudosporangium</taxon>
    </lineage>
</organism>
<dbReference type="InterPro" id="IPR013320">
    <property type="entry name" value="ConA-like_dom_sf"/>
</dbReference>
<dbReference type="RefSeq" id="WP_106131185.1">
    <property type="nucleotide sequence ID" value="NZ_PVZG01000036.1"/>
</dbReference>
<keyword evidence="1" id="KW-0430">Lectin</keyword>
<evidence type="ECO:0000313" key="2">
    <source>
        <dbReference type="Proteomes" id="UP000239209"/>
    </source>
</evidence>
<reference evidence="1 2" key="1">
    <citation type="submission" date="2018-03" db="EMBL/GenBank/DDBJ databases">
        <title>Genomic Encyclopedia of Archaeal and Bacterial Type Strains, Phase II (KMG-II): from individual species to whole genera.</title>
        <authorList>
            <person name="Goeker M."/>
        </authorList>
    </citation>
    <scope>NUCLEOTIDE SEQUENCE [LARGE SCALE GENOMIC DNA]</scope>
    <source>
        <strain evidence="1 2">DSM 45348</strain>
    </source>
</reference>
<dbReference type="InterPro" id="IPR001791">
    <property type="entry name" value="Laminin_G"/>
</dbReference>
<dbReference type="AlphaFoldDB" id="A0A2T0RDL0"/>
<gene>
    <name evidence="1" type="ORF">CLV70_1366</name>
</gene>
<dbReference type="SUPFAM" id="SSF49899">
    <property type="entry name" value="Concanavalin A-like lectins/glucanases"/>
    <property type="match status" value="1"/>
</dbReference>
<dbReference type="GO" id="GO:0030246">
    <property type="term" value="F:carbohydrate binding"/>
    <property type="evidence" value="ECO:0007669"/>
    <property type="project" value="UniProtKB-KW"/>
</dbReference>